<sequence>MPHSYCQSFRSLGKAPSLSAITHNSNPKSFEDGIFLPSSCHSRTWLLGNFQETYNETSTHQPTTCEQHQCKEDCCVQNSWISRADQTTWSNSKTCEKTTYQSGISPEVPECASQPCQSRNCQQVGLVVQSYHQPSSYMAKCYPLKSTMSESCQTVEFESSQCYSQVSESSSCKSSSNAVSGTQLVESSSTYEPACCVTGGSKLPSK</sequence>
<reference evidence="6" key="1">
    <citation type="submission" date="2025-08" db="UniProtKB">
        <authorList>
            <consortium name="Ensembl"/>
        </authorList>
    </citation>
    <scope>IDENTIFICATION</scope>
</reference>
<organism evidence="6 7">
    <name type="scientific">Cricetulus griseus</name>
    <name type="common">Chinese hamster</name>
    <name type="synonym">Cricetulus barabensis griseus</name>
    <dbReference type="NCBI Taxonomy" id="10029"/>
    <lineage>
        <taxon>Eukaryota</taxon>
        <taxon>Metazoa</taxon>
        <taxon>Chordata</taxon>
        <taxon>Craniata</taxon>
        <taxon>Vertebrata</taxon>
        <taxon>Euteleostomi</taxon>
        <taxon>Mammalia</taxon>
        <taxon>Eutheria</taxon>
        <taxon>Euarchontoglires</taxon>
        <taxon>Glires</taxon>
        <taxon>Rodentia</taxon>
        <taxon>Myomorpha</taxon>
        <taxon>Muroidea</taxon>
        <taxon>Cricetidae</taxon>
        <taxon>Cricetinae</taxon>
        <taxon>Cricetulus</taxon>
    </lineage>
</organism>
<name>A0A8C2LN78_CRIGR</name>
<dbReference type="AlphaFoldDB" id="A0A8C2LN78"/>
<comment type="similarity">
    <text evidence="4 5">Belongs to the PMG family.</text>
</comment>
<dbReference type="GO" id="GO:0005198">
    <property type="term" value="F:structural molecule activity"/>
    <property type="evidence" value="ECO:0007669"/>
    <property type="project" value="InterPro"/>
</dbReference>
<dbReference type="RefSeq" id="XP_003495569.1">
    <property type="nucleotide sequence ID" value="XM_003495521.1"/>
</dbReference>
<dbReference type="PANTHER" id="PTHR23260:SF8">
    <property type="entry name" value="KERATIN-ASSOCIATED PROTEIN"/>
    <property type="match status" value="1"/>
</dbReference>
<evidence type="ECO:0000256" key="5">
    <source>
        <dbReference type="RuleBase" id="RU369044"/>
    </source>
</evidence>
<dbReference type="InterPro" id="IPR007659">
    <property type="entry name" value="Keratin_matx"/>
</dbReference>
<protein>
    <recommendedName>
        <fullName evidence="5">Keratin-associated protein</fullName>
    </recommendedName>
</protein>
<dbReference type="GeneID" id="100773074"/>
<dbReference type="GO" id="GO:0045095">
    <property type="term" value="C:keratin filament"/>
    <property type="evidence" value="ECO:0007669"/>
    <property type="project" value="UniProtKB-UniRule"/>
</dbReference>
<dbReference type="InterPro" id="IPR007951">
    <property type="entry name" value="KRTAP_PMG"/>
</dbReference>
<comment type="subunit">
    <text evidence="5">Interacts with hair keratins.</text>
</comment>
<dbReference type="PANTHER" id="PTHR23260">
    <property type="entry name" value="KERATIN ASSOCIATED PROTEIN 3-3-RELATED"/>
    <property type="match status" value="1"/>
</dbReference>
<evidence type="ECO:0000313" key="6">
    <source>
        <dbReference type="Ensembl" id="ENSCGRP00001005875.1"/>
    </source>
</evidence>
<keyword evidence="2" id="KW-0677">Repeat</keyword>
<reference evidence="6" key="2">
    <citation type="submission" date="2025-09" db="UniProtKB">
        <authorList>
            <consortium name="Ensembl"/>
        </authorList>
    </citation>
    <scope>IDENTIFICATION</scope>
</reference>
<keyword evidence="3 5" id="KW-0416">Keratin</keyword>
<accession>A0A8C2LN78</accession>
<evidence type="ECO:0000256" key="2">
    <source>
        <dbReference type="ARBA" id="ARBA00022737"/>
    </source>
</evidence>
<evidence type="ECO:0000256" key="1">
    <source>
        <dbReference type="ARBA" id="ARBA00003327"/>
    </source>
</evidence>
<evidence type="ECO:0000256" key="3">
    <source>
        <dbReference type="ARBA" id="ARBA00022744"/>
    </source>
</evidence>
<dbReference type="Ensembl" id="ENSCGRT00001009102.1">
    <property type="protein sequence ID" value="ENSCGRP00001005875.1"/>
    <property type="gene ID" value="ENSCGRG00001007790.1"/>
</dbReference>
<gene>
    <name evidence="6" type="primary">LOC100773074</name>
</gene>
<dbReference type="GO" id="GO:0005829">
    <property type="term" value="C:cytosol"/>
    <property type="evidence" value="ECO:0007669"/>
    <property type="project" value="UniProtKB-ARBA"/>
</dbReference>
<dbReference type="OrthoDB" id="9832400at2759"/>
<comment type="function">
    <text evidence="1 5">In the hair cortex, hair keratin intermediate filaments are embedded in an interfilamentous matrix, consisting of hair keratin-associated proteins (KRTAP), which are essential for the formation of a rigid and resistant hair shaft through their extensive disulfide bond cross-linking with abundant cysteine residues of hair keratins. The matrix proteins include the high-sulfur and high-glycine-tyrosine keratins.</text>
</comment>
<dbReference type="Proteomes" id="UP000694386">
    <property type="component" value="Unplaced"/>
</dbReference>
<dbReference type="Pfam" id="PF05287">
    <property type="entry name" value="PMG"/>
    <property type="match status" value="1"/>
</dbReference>
<evidence type="ECO:0000313" key="7">
    <source>
        <dbReference type="Proteomes" id="UP000694386"/>
    </source>
</evidence>
<evidence type="ECO:0000256" key="4">
    <source>
        <dbReference type="ARBA" id="ARBA00034495"/>
    </source>
</evidence>
<proteinExistence type="inferred from homology"/>